<name>A0ABD3XQQ7_SINWO</name>
<evidence type="ECO:0000256" key="6">
    <source>
        <dbReference type="SAM" id="Coils"/>
    </source>
</evidence>
<organism evidence="9 10">
    <name type="scientific">Sinanodonta woodiana</name>
    <name type="common">Chinese pond mussel</name>
    <name type="synonym">Anodonta woodiana</name>
    <dbReference type="NCBI Taxonomy" id="1069815"/>
    <lineage>
        <taxon>Eukaryota</taxon>
        <taxon>Metazoa</taxon>
        <taxon>Spiralia</taxon>
        <taxon>Lophotrochozoa</taxon>
        <taxon>Mollusca</taxon>
        <taxon>Bivalvia</taxon>
        <taxon>Autobranchia</taxon>
        <taxon>Heteroconchia</taxon>
        <taxon>Palaeoheterodonta</taxon>
        <taxon>Unionida</taxon>
        <taxon>Unionoidea</taxon>
        <taxon>Unionidae</taxon>
        <taxon>Unioninae</taxon>
        <taxon>Sinanodonta</taxon>
    </lineage>
</organism>
<evidence type="ECO:0000313" key="10">
    <source>
        <dbReference type="Proteomes" id="UP001634394"/>
    </source>
</evidence>
<dbReference type="SUPFAM" id="SSF57850">
    <property type="entry name" value="RING/U-box"/>
    <property type="match status" value="1"/>
</dbReference>
<dbReference type="Proteomes" id="UP001634394">
    <property type="component" value="Unassembled WGS sequence"/>
</dbReference>
<keyword evidence="10" id="KW-1185">Reference proteome</keyword>
<dbReference type="InterPro" id="IPR001841">
    <property type="entry name" value="Znf_RING"/>
</dbReference>
<evidence type="ECO:0000313" key="9">
    <source>
        <dbReference type="EMBL" id="KAL3887970.1"/>
    </source>
</evidence>
<dbReference type="CDD" id="cd19757">
    <property type="entry name" value="Bbox1"/>
    <property type="match status" value="1"/>
</dbReference>
<feature type="domain" description="B box-type" evidence="8">
    <location>
        <begin position="99"/>
        <end position="149"/>
    </location>
</feature>
<dbReference type="Pfam" id="PF06739">
    <property type="entry name" value="SBBP"/>
    <property type="match status" value="1"/>
</dbReference>
<dbReference type="PROSITE" id="PS50089">
    <property type="entry name" value="ZF_RING_2"/>
    <property type="match status" value="1"/>
</dbReference>
<keyword evidence="6" id="KW-0175">Coiled coil</keyword>
<accession>A0ABD3XQQ7</accession>
<dbReference type="SUPFAM" id="SSF63829">
    <property type="entry name" value="Calcium-dependent phosphotriesterase"/>
    <property type="match status" value="1"/>
</dbReference>
<keyword evidence="3 5" id="KW-0863">Zinc-finger</keyword>
<dbReference type="InterPro" id="IPR000315">
    <property type="entry name" value="Znf_B-box"/>
</dbReference>
<keyword evidence="4" id="KW-0862">Zinc</keyword>
<comment type="caution">
    <text evidence="9">The sequence shown here is derived from an EMBL/GenBank/DDBJ whole genome shotgun (WGS) entry which is preliminary data.</text>
</comment>
<feature type="domain" description="RING-type" evidence="7">
    <location>
        <begin position="16"/>
        <end position="63"/>
    </location>
</feature>
<feature type="coiled-coil region" evidence="6">
    <location>
        <begin position="243"/>
        <end position="277"/>
    </location>
</feature>
<dbReference type="EMBL" id="JBJQND010000001">
    <property type="protein sequence ID" value="KAL3887970.1"/>
    <property type="molecule type" value="Genomic_DNA"/>
</dbReference>
<dbReference type="SUPFAM" id="SSF57845">
    <property type="entry name" value="B-box zinc-binding domain"/>
    <property type="match status" value="1"/>
</dbReference>
<protein>
    <submittedName>
        <fullName evidence="9">Uncharacterized protein</fullName>
    </submittedName>
</protein>
<reference evidence="9 10" key="1">
    <citation type="submission" date="2024-11" db="EMBL/GenBank/DDBJ databases">
        <title>Chromosome-level genome assembly of the freshwater bivalve Anodonta woodiana.</title>
        <authorList>
            <person name="Chen X."/>
        </authorList>
    </citation>
    <scope>NUCLEOTIDE SEQUENCE [LARGE SCALE GENOMIC DNA]</scope>
    <source>
        <strain evidence="9">MN2024</strain>
        <tissue evidence="9">Gills</tissue>
    </source>
</reference>
<dbReference type="PROSITE" id="PS00518">
    <property type="entry name" value="ZF_RING_1"/>
    <property type="match status" value="1"/>
</dbReference>
<sequence length="661" mass="74901">MACSREDTDSEERQNCPICLCEFKIPRQLPCMHSFCEKCLQDYISSREETVKKLNKIECPICRQAVSLEGKGKSSTIVASMFPINVILQSIITDDAKVKVDRSCDSCHSAGKVRSAQDFCVECEEGMCEICSEVHRNQKMSRNHVILSMEEFTSDPHNVIKIAKGFSCPEHDGEAIGFYCKDHKIACCSKCCTVSHRNCASVSDLTKELPSLLQELNPDSVIEQMKKIETHLKSFVDVNESSISLLESQVNDLTNQIRELRKKMNDIIDEIERKVKIEGHRICKEETIRKQEENHHCQSLINSIRYSHSLLEAVKKYGTETQVFLMTEKMTSQLTSYLDHIQERYTKTDTTTIMLETNPQVQHVLSIGPDSLVKIVSKREMQRLPRIFVKKPSISCRIQLDRIIEITDNDRWEPNYFGITYLFSGHLMLADYTNYGLHLLDSSYNPITCYKLKHVIFDVCVVDYNDMVAVTIPGLKTVQFLSVMNGNITPTKTITTKYTCYGITAAGKGHIVISGYSTDDRKPYWSLVNGEGKESCHLIECDCKSSYTYVAVDSSLTQIYVTVHHAHSLYCFDISGIKKFVYRSVSLTNPRGVATDKHDNVYVVGHASNNIHQLTPDGVVLQIISNGVPSAPLAICFNWDGDVFLVTNDSDSRKINQYEIK</sequence>
<dbReference type="AlphaFoldDB" id="A0ABD3XQQ7"/>
<dbReference type="InterPro" id="IPR011042">
    <property type="entry name" value="6-blade_b-propeller_TolB-like"/>
</dbReference>
<evidence type="ECO:0000256" key="4">
    <source>
        <dbReference type="ARBA" id="ARBA00022833"/>
    </source>
</evidence>
<evidence type="ECO:0000259" key="7">
    <source>
        <dbReference type="PROSITE" id="PS50089"/>
    </source>
</evidence>
<evidence type="ECO:0000256" key="3">
    <source>
        <dbReference type="ARBA" id="ARBA00022771"/>
    </source>
</evidence>
<dbReference type="SMART" id="SM00184">
    <property type="entry name" value="RING"/>
    <property type="match status" value="1"/>
</dbReference>
<evidence type="ECO:0000256" key="1">
    <source>
        <dbReference type="ARBA" id="ARBA00022553"/>
    </source>
</evidence>
<gene>
    <name evidence="9" type="ORF">ACJMK2_000355</name>
</gene>
<dbReference type="Pfam" id="PF13445">
    <property type="entry name" value="zf-RING_UBOX"/>
    <property type="match status" value="1"/>
</dbReference>
<evidence type="ECO:0000259" key="8">
    <source>
        <dbReference type="PROSITE" id="PS50119"/>
    </source>
</evidence>
<dbReference type="InterPro" id="IPR013083">
    <property type="entry name" value="Znf_RING/FYVE/PHD"/>
</dbReference>
<dbReference type="PANTHER" id="PTHR25462">
    <property type="entry name" value="BONUS, ISOFORM C-RELATED"/>
    <property type="match status" value="1"/>
</dbReference>
<dbReference type="PANTHER" id="PTHR25462:SF296">
    <property type="entry name" value="MEIOTIC P26, ISOFORM F"/>
    <property type="match status" value="1"/>
</dbReference>
<evidence type="ECO:0000256" key="5">
    <source>
        <dbReference type="PROSITE-ProRule" id="PRU00024"/>
    </source>
</evidence>
<dbReference type="SMART" id="SM00336">
    <property type="entry name" value="BBOX"/>
    <property type="match status" value="1"/>
</dbReference>
<dbReference type="Gene3D" id="2.120.10.30">
    <property type="entry name" value="TolB, C-terminal domain"/>
    <property type="match status" value="1"/>
</dbReference>
<dbReference type="Gene3D" id="3.30.40.10">
    <property type="entry name" value="Zinc/RING finger domain, C3HC4 (zinc finger)"/>
    <property type="match status" value="1"/>
</dbReference>
<dbReference type="InterPro" id="IPR017907">
    <property type="entry name" value="Znf_RING_CS"/>
</dbReference>
<dbReference type="Gene3D" id="3.30.160.60">
    <property type="entry name" value="Classic Zinc Finger"/>
    <property type="match status" value="1"/>
</dbReference>
<dbReference type="InterPro" id="IPR010620">
    <property type="entry name" value="SBBP_repeat"/>
</dbReference>
<evidence type="ECO:0000256" key="2">
    <source>
        <dbReference type="ARBA" id="ARBA00022723"/>
    </source>
</evidence>
<dbReference type="GO" id="GO:0008270">
    <property type="term" value="F:zinc ion binding"/>
    <property type="evidence" value="ECO:0007669"/>
    <property type="project" value="UniProtKB-KW"/>
</dbReference>
<keyword evidence="2" id="KW-0479">Metal-binding</keyword>
<proteinExistence type="predicted"/>
<dbReference type="InterPro" id="IPR027370">
    <property type="entry name" value="Znf-RING_euk"/>
</dbReference>
<dbReference type="InterPro" id="IPR047153">
    <property type="entry name" value="TRIM45/56/19-like"/>
</dbReference>
<dbReference type="PROSITE" id="PS50119">
    <property type="entry name" value="ZF_BBOX"/>
    <property type="match status" value="1"/>
</dbReference>
<keyword evidence="1" id="KW-0597">Phosphoprotein</keyword>